<reference evidence="13 14" key="1">
    <citation type="journal article" date="2013" name="Genome Biol.">
        <title>Genome of Acanthamoeba castellanii highlights extensive lateral gene transfer and early evolution of tyrosine kinase signaling.</title>
        <authorList>
            <person name="Clarke M."/>
            <person name="Lohan A.J."/>
            <person name="Liu B."/>
            <person name="Lagkouvardos I."/>
            <person name="Roy S."/>
            <person name="Zafar N."/>
            <person name="Bertelli C."/>
            <person name="Schilde C."/>
            <person name="Kianianmomeni A."/>
            <person name="Burglin T.R."/>
            <person name="Frech C."/>
            <person name="Turcotte B."/>
            <person name="Kopec K.O."/>
            <person name="Synnott J.M."/>
            <person name="Choo C."/>
            <person name="Paponov I."/>
            <person name="Finkler A."/>
            <person name="Soon Heng Tan C."/>
            <person name="Hutchins A.P."/>
            <person name="Weinmeier T."/>
            <person name="Rattei T."/>
            <person name="Chu J.S."/>
            <person name="Gimenez G."/>
            <person name="Irimia M."/>
            <person name="Rigden D.J."/>
            <person name="Fitzpatrick D.A."/>
            <person name="Lorenzo-Morales J."/>
            <person name="Bateman A."/>
            <person name="Chiu C.H."/>
            <person name="Tang P."/>
            <person name="Hegemann P."/>
            <person name="Fromm H."/>
            <person name="Raoult D."/>
            <person name="Greub G."/>
            <person name="Miranda-Saavedra D."/>
            <person name="Chen N."/>
            <person name="Nash P."/>
            <person name="Ginger M.L."/>
            <person name="Horn M."/>
            <person name="Schaap P."/>
            <person name="Caler L."/>
            <person name="Loftus B."/>
        </authorList>
    </citation>
    <scope>NUCLEOTIDE SEQUENCE [LARGE SCALE GENOMIC DNA]</scope>
    <source>
        <strain evidence="13 14">Neff</strain>
    </source>
</reference>
<keyword evidence="3 10" id="KW-0820">tRNA-binding</keyword>
<dbReference type="GO" id="GO:0005737">
    <property type="term" value="C:cytoplasm"/>
    <property type="evidence" value="ECO:0007669"/>
    <property type="project" value="UniProtKB-SubCell"/>
</dbReference>
<keyword evidence="5 10" id="KW-0808">Transferase</keyword>
<keyword evidence="14" id="KW-1185">Reference proteome</keyword>
<dbReference type="GO" id="GO:0043527">
    <property type="term" value="C:tRNA methyltransferase complex"/>
    <property type="evidence" value="ECO:0007669"/>
    <property type="project" value="UniProtKB-ARBA"/>
</dbReference>
<evidence type="ECO:0000256" key="4">
    <source>
        <dbReference type="ARBA" id="ARBA00022603"/>
    </source>
</evidence>
<dbReference type="InterPro" id="IPR059073">
    <property type="entry name" value="TRMT11_N"/>
</dbReference>
<dbReference type="EMBL" id="KB008073">
    <property type="protein sequence ID" value="ELR14076.1"/>
    <property type="molecule type" value="Genomic_DNA"/>
</dbReference>
<dbReference type="GeneID" id="14914505"/>
<dbReference type="PROSITE" id="PS00092">
    <property type="entry name" value="N6_MTASE"/>
    <property type="match status" value="1"/>
</dbReference>
<evidence type="ECO:0000256" key="1">
    <source>
        <dbReference type="ARBA" id="ARBA00004496"/>
    </source>
</evidence>
<dbReference type="RefSeq" id="XP_004336089.1">
    <property type="nucleotide sequence ID" value="XM_004336041.1"/>
</dbReference>
<evidence type="ECO:0000256" key="6">
    <source>
        <dbReference type="ARBA" id="ARBA00022691"/>
    </source>
</evidence>
<dbReference type="PROSITE" id="PS51627">
    <property type="entry name" value="SAM_MT_TRM11"/>
    <property type="match status" value="1"/>
</dbReference>
<dbReference type="PANTHER" id="PTHR13370">
    <property type="entry name" value="RNA METHYLASE-RELATED"/>
    <property type="match status" value="1"/>
</dbReference>
<dbReference type="Gene3D" id="3.40.50.150">
    <property type="entry name" value="Vaccinia Virus protein VP39"/>
    <property type="match status" value="1"/>
</dbReference>
<dbReference type="InterPro" id="IPR002052">
    <property type="entry name" value="DNA_methylase_N6_adenine_CS"/>
</dbReference>
<dbReference type="InterPro" id="IPR000241">
    <property type="entry name" value="RlmKL-like_Mtase"/>
</dbReference>
<evidence type="ECO:0000256" key="9">
    <source>
        <dbReference type="ARBA" id="ARBA00066937"/>
    </source>
</evidence>
<evidence type="ECO:0000256" key="5">
    <source>
        <dbReference type="ARBA" id="ARBA00022679"/>
    </source>
</evidence>
<comment type="similarity">
    <text evidence="10">Belongs to the class I-like SAM-binding methyltransferase superfamily. TRM11 methyltransferase family.</text>
</comment>
<proteinExistence type="inferred from homology"/>
<dbReference type="InterPro" id="IPR029063">
    <property type="entry name" value="SAM-dependent_MTases_sf"/>
</dbReference>
<sequence length="453" mass="50868">MIRSLLTTCPSLKCPFLTVTLPSEKAAADIASRSVLIKGFFEKWGEGKTYEELLASLDKYPREKMEIYGAADKSFKFVVDGFGRKYDNAERIEIMKRFASLPLHGKISLEEPDNRFWIVEDIGNNAPKDMPPRKIYFARQIAEGEGRVAIDKYSLKKRGYLGTTSMSSEWSLLMANQALARSGSFVFDPFVGTGSILVGCAHFGAMTIGGDIDPRVLRGDTKLNQQVTDGSTNIFTNFAQYKMDDRLVDLVACDGSRPCWRRNAQWYDAIVGDPPYGVRAGARKIGKKVKRKVKEARVDLYHACPLRPWQLQAIPPGCSDLPHIPQSVPYDVPDVLRDLLVFAAQTLVMGGRLVYWLPTTDQYKDSDVPLHPCLKLLANSEQVLSMRLRRRLITMEKIMDFDPSIHSDITVTYGEDAEGPAHAHVSDYFLKRKQFAEDKKEPHASKEEASSSS</sequence>
<keyword evidence="4 10" id="KW-0489">Methyltransferase</keyword>
<dbReference type="VEuPathDB" id="AmoebaDB:ACA1_366990"/>
<keyword evidence="8 10" id="KW-0694">RNA-binding</keyword>
<keyword evidence="6 10" id="KW-0949">S-adenosyl-L-methionine</keyword>
<accession>L8GPM7</accession>
<feature type="domain" description="tRNA (guanine(10)-N(2))-methyltransferase TRMT11 N-terminal" evidence="12">
    <location>
        <begin position="12"/>
        <end position="144"/>
    </location>
</feature>
<evidence type="ECO:0000256" key="2">
    <source>
        <dbReference type="ARBA" id="ARBA00022490"/>
    </source>
</evidence>
<dbReference type="Proteomes" id="UP000011083">
    <property type="component" value="Unassembled WGS sequence"/>
</dbReference>
<dbReference type="GO" id="GO:0008033">
    <property type="term" value="P:tRNA processing"/>
    <property type="evidence" value="ECO:0007669"/>
    <property type="project" value="UniProtKB-UniRule"/>
</dbReference>
<evidence type="ECO:0000313" key="13">
    <source>
        <dbReference type="EMBL" id="ELR14076.1"/>
    </source>
</evidence>
<dbReference type="Pfam" id="PF25904">
    <property type="entry name" value="Tmrp11_N"/>
    <property type="match status" value="1"/>
</dbReference>
<dbReference type="GO" id="GO:0000049">
    <property type="term" value="F:tRNA binding"/>
    <property type="evidence" value="ECO:0007669"/>
    <property type="project" value="UniProtKB-UniRule"/>
</dbReference>
<protein>
    <recommendedName>
        <fullName evidence="9">tRNA (guanine(10)-N(2))-methyltransferase</fullName>
        <ecNumber evidence="9">2.1.1.214</ecNumber>
    </recommendedName>
</protein>
<dbReference type="GO" id="GO:0032259">
    <property type="term" value="P:methylation"/>
    <property type="evidence" value="ECO:0007669"/>
    <property type="project" value="UniProtKB-UniRule"/>
</dbReference>
<dbReference type="STRING" id="1257118.L8GPM7"/>
<evidence type="ECO:0000259" key="11">
    <source>
        <dbReference type="Pfam" id="PF01170"/>
    </source>
</evidence>
<feature type="domain" description="Ribosomal RNA large subunit methyltransferase K/L-like methyltransferase" evidence="11">
    <location>
        <begin position="157"/>
        <end position="292"/>
    </location>
</feature>
<comment type="subcellular location">
    <subcellularLocation>
        <location evidence="1">Cytoplasm</location>
    </subcellularLocation>
</comment>
<dbReference type="OMA" id="AFNKWSR"/>
<dbReference type="InterPro" id="IPR016691">
    <property type="entry name" value="TRMT11"/>
</dbReference>
<evidence type="ECO:0000256" key="10">
    <source>
        <dbReference type="PROSITE-ProRule" id="PRU00959"/>
    </source>
</evidence>
<dbReference type="OrthoDB" id="296065at2759"/>
<name>L8GPM7_ACACF</name>
<dbReference type="SUPFAM" id="SSF53335">
    <property type="entry name" value="S-adenosyl-L-methionine-dependent methyltransferases"/>
    <property type="match status" value="1"/>
</dbReference>
<evidence type="ECO:0000256" key="7">
    <source>
        <dbReference type="ARBA" id="ARBA00022694"/>
    </source>
</evidence>
<keyword evidence="2" id="KW-0963">Cytoplasm</keyword>
<evidence type="ECO:0000313" key="14">
    <source>
        <dbReference type="Proteomes" id="UP000011083"/>
    </source>
</evidence>
<dbReference type="PIRSF" id="PIRSF017259">
    <property type="entry name" value="tRNA_mtfrase_TRM11"/>
    <property type="match status" value="1"/>
</dbReference>
<gene>
    <name evidence="13" type="ORF">ACA1_366990</name>
</gene>
<evidence type="ECO:0000256" key="8">
    <source>
        <dbReference type="ARBA" id="ARBA00022884"/>
    </source>
</evidence>
<dbReference type="KEGG" id="acan:ACA1_366990"/>
<evidence type="ECO:0000259" key="12">
    <source>
        <dbReference type="Pfam" id="PF25904"/>
    </source>
</evidence>
<dbReference type="AlphaFoldDB" id="L8GPM7"/>
<dbReference type="EC" id="2.1.1.214" evidence="9"/>
<dbReference type="PANTHER" id="PTHR13370:SF3">
    <property type="entry name" value="TRNA (GUANINE(10)-N2)-METHYLTRANSFERASE HOMOLOG"/>
    <property type="match status" value="1"/>
</dbReference>
<dbReference type="GO" id="GO:0160102">
    <property type="term" value="F:tRNA (guanine(10)-N2)-methyltransferase activity"/>
    <property type="evidence" value="ECO:0007669"/>
    <property type="project" value="UniProtKB-EC"/>
</dbReference>
<keyword evidence="7 10" id="KW-0819">tRNA processing</keyword>
<dbReference type="Pfam" id="PF01170">
    <property type="entry name" value="UPF0020"/>
    <property type="match status" value="1"/>
</dbReference>
<organism evidence="13 14">
    <name type="scientific">Acanthamoeba castellanii (strain ATCC 30010 / Neff)</name>
    <dbReference type="NCBI Taxonomy" id="1257118"/>
    <lineage>
        <taxon>Eukaryota</taxon>
        <taxon>Amoebozoa</taxon>
        <taxon>Discosea</taxon>
        <taxon>Longamoebia</taxon>
        <taxon>Centramoebida</taxon>
        <taxon>Acanthamoebidae</taxon>
        <taxon>Acanthamoeba</taxon>
    </lineage>
</organism>
<evidence type="ECO:0000256" key="3">
    <source>
        <dbReference type="ARBA" id="ARBA00022555"/>
    </source>
</evidence>